<sequence>MAAEPCEVDSGWGTAGIGRVSGGEGGGGGDEARGARNRKGMGRGRRIFVGNGGSAQLGVRRKKNCERMGGAAGFAPGRWQSLLVLAADCYGANGKPDAEPLKKAVDMALSADAAAGGWLGCVQCAVDRHDHRRGHGQPINRSASRAVVRGQPAGVIARRCREACGRRQHERGG</sequence>
<keyword evidence="3" id="KW-1185">Reference proteome</keyword>
<comment type="caution">
    <text evidence="2">The sequence shown here is derived from an EMBL/GenBank/DDBJ whole genome shotgun (WGS) entry which is preliminary data.</text>
</comment>
<dbReference type="STRING" id="4540.A0A3L6TWI9"/>
<accession>A0A3L6TWI9</accession>
<feature type="compositionally biased region" description="Gly residues" evidence="1">
    <location>
        <begin position="13"/>
        <end position="29"/>
    </location>
</feature>
<feature type="region of interest" description="Disordered" evidence="1">
    <location>
        <begin position="1"/>
        <end position="46"/>
    </location>
</feature>
<evidence type="ECO:0000256" key="1">
    <source>
        <dbReference type="SAM" id="MobiDB-lite"/>
    </source>
</evidence>
<proteinExistence type="predicted"/>
<gene>
    <name evidence="2" type="ORF">C2845_PM01G35600</name>
</gene>
<evidence type="ECO:0000313" key="3">
    <source>
        <dbReference type="Proteomes" id="UP000275267"/>
    </source>
</evidence>
<evidence type="ECO:0000313" key="2">
    <source>
        <dbReference type="EMBL" id="RLN43308.1"/>
    </source>
</evidence>
<dbReference type="EMBL" id="PQIB02000001">
    <property type="protein sequence ID" value="RLN43308.1"/>
    <property type="molecule type" value="Genomic_DNA"/>
</dbReference>
<reference evidence="3" key="1">
    <citation type="journal article" date="2019" name="Nat. Commun.">
        <title>The genome of broomcorn millet.</title>
        <authorList>
            <person name="Zou C."/>
            <person name="Miki D."/>
            <person name="Li D."/>
            <person name="Tang Q."/>
            <person name="Xiao L."/>
            <person name="Rajput S."/>
            <person name="Deng P."/>
            <person name="Jia W."/>
            <person name="Huang R."/>
            <person name="Zhang M."/>
            <person name="Sun Y."/>
            <person name="Hu J."/>
            <person name="Fu X."/>
            <person name="Schnable P.S."/>
            <person name="Li F."/>
            <person name="Zhang H."/>
            <person name="Feng B."/>
            <person name="Zhu X."/>
            <person name="Liu R."/>
            <person name="Schnable J.C."/>
            <person name="Zhu J.-K."/>
            <person name="Zhang H."/>
        </authorList>
    </citation>
    <scope>NUCLEOTIDE SEQUENCE [LARGE SCALE GENOMIC DNA]</scope>
</reference>
<dbReference type="AlphaFoldDB" id="A0A3L6TWI9"/>
<dbReference type="Proteomes" id="UP000275267">
    <property type="component" value="Unassembled WGS sequence"/>
</dbReference>
<feature type="compositionally biased region" description="Basic residues" evidence="1">
    <location>
        <begin position="35"/>
        <end position="46"/>
    </location>
</feature>
<name>A0A3L6TWI9_PANMI</name>
<protein>
    <submittedName>
        <fullName evidence="2">Sucrose-phosphate synthase 5</fullName>
    </submittedName>
</protein>
<organism evidence="2 3">
    <name type="scientific">Panicum miliaceum</name>
    <name type="common">Proso millet</name>
    <name type="synonym">Broomcorn millet</name>
    <dbReference type="NCBI Taxonomy" id="4540"/>
    <lineage>
        <taxon>Eukaryota</taxon>
        <taxon>Viridiplantae</taxon>
        <taxon>Streptophyta</taxon>
        <taxon>Embryophyta</taxon>
        <taxon>Tracheophyta</taxon>
        <taxon>Spermatophyta</taxon>
        <taxon>Magnoliopsida</taxon>
        <taxon>Liliopsida</taxon>
        <taxon>Poales</taxon>
        <taxon>Poaceae</taxon>
        <taxon>PACMAD clade</taxon>
        <taxon>Panicoideae</taxon>
        <taxon>Panicodae</taxon>
        <taxon>Paniceae</taxon>
        <taxon>Panicinae</taxon>
        <taxon>Panicum</taxon>
        <taxon>Panicum sect. Panicum</taxon>
    </lineage>
</organism>